<feature type="domain" description="Aminoacyl-transfer RNA synthetases class-II family profile" evidence="6">
    <location>
        <begin position="17"/>
        <end position="319"/>
    </location>
</feature>
<protein>
    <submittedName>
        <fullName evidence="7">EF-P lysine aminoacylase GenX</fullName>
    </submittedName>
</protein>
<proteinExistence type="predicted"/>
<dbReference type="NCBIfam" id="NF006828">
    <property type="entry name" value="PRK09350.1"/>
    <property type="match status" value="1"/>
</dbReference>
<dbReference type="InterPro" id="IPR004364">
    <property type="entry name" value="Aa-tRNA-synt_II"/>
</dbReference>
<dbReference type="GO" id="GO:0004824">
    <property type="term" value="F:lysine-tRNA ligase activity"/>
    <property type="evidence" value="ECO:0007669"/>
    <property type="project" value="InterPro"/>
</dbReference>
<dbReference type="PROSITE" id="PS50862">
    <property type="entry name" value="AA_TRNA_LIGASE_II"/>
    <property type="match status" value="1"/>
</dbReference>
<dbReference type="GO" id="GO:0000049">
    <property type="term" value="F:tRNA binding"/>
    <property type="evidence" value="ECO:0007669"/>
    <property type="project" value="TreeGrafter"/>
</dbReference>
<dbReference type="EMBL" id="RQXW01000003">
    <property type="protein sequence ID" value="RTE66950.1"/>
    <property type="molecule type" value="Genomic_DNA"/>
</dbReference>
<accession>A0A430KTY5</accession>
<keyword evidence="8" id="KW-1185">Reference proteome</keyword>
<keyword evidence="2" id="KW-0436">Ligase</keyword>
<evidence type="ECO:0000256" key="4">
    <source>
        <dbReference type="ARBA" id="ARBA00022840"/>
    </source>
</evidence>
<comment type="subunit">
    <text evidence="1">Homodimer.</text>
</comment>
<name>A0A430KTY5_9GAMM</name>
<dbReference type="FunFam" id="3.30.930.10:FF:000017">
    <property type="entry name" value="Elongation factor P--(R)-beta-lysine ligase"/>
    <property type="match status" value="1"/>
</dbReference>
<gene>
    <name evidence="7" type="primary">genX</name>
    <name evidence="7" type="ORF">EH243_04960</name>
</gene>
<comment type="catalytic activity">
    <reaction evidence="5">
        <text>D-beta-lysine + L-lysyl-[protein] + ATP = N(6)-((3R)-3,6-diaminohexanoyl)-L-lysyl-[protein] + AMP + diphosphate + H(+)</text>
        <dbReference type="Rhea" id="RHEA:83435"/>
        <dbReference type="Rhea" id="RHEA-COMP:9752"/>
        <dbReference type="Rhea" id="RHEA-COMP:20131"/>
        <dbReference type="ChEBI" id="CHEBI:15378"/>
        <dbReference type="ChEBI" id="CHEBI:29969"/>
        <dbReference type="ChEBI" id="CHEBI:30616"/>
        <dbReference type="ChEBI" id="CHEBI:33019"/>
        <dbReference type="ChEBI" id="CHEBI:84138"/>
        <dbReference type="ChEBI" id="CHEBI:156053"/>
        <dbReference type="ChEBI" id="CHEBI:456215"/>
    </reaction>
    <physiologicalReaction direction="left-to-right" evidence="5">
        <dbReference type="Rhea" id="RHEA:83436"/>
    </physiologicalReaction>
</comment>
<dbReference type="RefSeq" id="WP_126157535.1">
    <property type="nucleotide sequence ID" value="NZ_RQXW01000003.1"/>
</dbReference>
<sequence length="323" mass="36345">MSELWRATAPIENLQRRASILAQIRAFFAERQVMEVETPLMTAAAVSDPYIDTIECRYHPLPGQQEQTRYLQSSPEYAMKRLLASGSGAIYQICKAFRNGECGRRHNPEFTMLEWYRPGFDHHQLMDEVEALVGPLIGLGDFKRISYADLFRQYIQIDLQSVKVSELVAIARQHIEVQMEDDNRDNWLNLLMSHVIEPQLADQGAVFVYDYPASQAALARTELDAEGHLVACRFELFIGGVELANGYFELTDSREQAQRFQQDILQRQTEGLPVRPTDSLLVAALQSGLPDCAGVAIGLDRLVMLALGTGNISDVIALPFERA</sequence>
<dbReference type="InterPro" id="IPR004525">
    <property type="entry name" value="EpmA"/>
</dbReference>
<dbReference type="NCBIfam" id="TIGR00462">
    <property type="entry name" value="genX"/>
    <property type="match status" value="1"/>
</dbReference>
<dbReference type="GO" id="GO:0005524">
    <property type="term" value="F:ATP binding"/>
    <property type="evidence" value="ECO:0007669"/>
    <property type="project" value="UniProtKB-KW"/>
</dbReference>
<evidence type="ECO:0000313" key="7">
    <source>
        <dbReference type="EMBL" id="RTE66950.1"/>
    </source>
</evidence>
<dbReference type="GO" id="GO:0006430">
    <property type="term" value="P:lysyl-tRNA aminoacylation"/>
    <property type="evidence" value="ECO:0007669"/>
    <property type="project" value="InterPro"/>
</dbReference>
<dbReference type="Pfam" id="PF00152">
    <property type="entry name" value="tRNA-synt_2"/>
    <property type="match status" value="1"/>
</dbReference>
<dbReference type="AlphaFoldDB" id="A0A430KTY5"/>
<dbReference type="SUPFAM" id="SSF55681">
    <property type="entry name" value="Class II aaRS and biotin synthetases"/>
    <property type="match status" value="1"/>
</dbReference>
<keyword evidence="4" id="KW-0067">ATP-binding</keyword>
<dbReference type="PANTHER" id="PTHR42918:SF6">
    <property type="entry name" value="ELONGATION FACTOR P--(R)-BETA-LYSINE LIGASE"/>
    <property type="match status" value="1"/>
</dbReference>
<evidence type="ECO:0000313" key="8">
    <source>
        <dbReference type="Proteomes" id="UP000283087"/>
    </source>
</evidence>
<dbReference type="OrthoDB" id="9802326at2"/>
<evidence type="ECO:0000256" key="3">
    <source>
        <dbReference type="ARBA" id="ARBA00022741"/>
    </source>
</evidence>
<evidence type="ECO:0000259" key="6">
    <source>
        <dbReference type="PROSITE" id="PS50862"/>
    </source>
</evidence>
<dbReference type="GO" id="GO:0005829">
    <property type="term" value="C:cytosol"/>
    <property type="evidence" value="ECO:0007669"/>
    <property type="project" value="TreeGrafter"/>
</dbReference>
<dbReference type="Proteomes" id="UP000283087">
    <property type="component" value="Unassembled WGS sequence"/>
</dbReference>
<comment type="caution">
    <text evidence="7">The sequence shown here is derived from an EMBL/GenBank/DDBJ whole genome shotgun (WGS) entry which is preliminary data.</text>
</comment>
<dbReference type="PANTHER" id="PTHR42918">
    <property type="entry name" value="LYSYL-TRNA SYNTHETASE"/>
    <property type="match status" value="1"/>
</dbReference>
<evidence type="ECO:0000256" key="2">
    <source>
        <dbReference type="ARBA" id="ARBA00022598"/>
    </source>
</evidence>
<dbReference type="InterPro" id="IPR006195">
    <property type="entry name" value="aa-tRNA-synth_II"/>
</dbReference>
<reference evidence="7 8" key="1">
    <citation type="submission" date="2018-11" db="EMBL/GenBank/DDBJ databases">
        <title>The draft genome sequence of Amphritea opalescens ANRC-JH13T.</title>
        <authorList>
            <person name="Fang Z."/>
            <person name="Zhang Y."/>
            <person name="Han X."/>
        </authorList>
    </citation>
    <scope>NUCLEOTIDE SEQUENCE [LARGE SCALE GENOMIC DNA]</scope>
    <source>
        <strain evidence="7 8">ANRC-JH13</strain>
    </source>
</reference>
<dbReference type="InterPro" id="IPR045864">
    <property type="entry name" value="aa-tRNA-synth_II/BPL/LPL"/>
</dbReference>
<organism evidence="7 8">
    <name type="scientific">Amphritea opalescens</name>
    <dbReference type="NCBI Taxonomy" id="2490544"/>
    <lineage>
        <taxon>Bacteria</taxon>
        <taxon>Pseudomonadati</taxon>
        <taxon>Pseudomonadota</taxon>
        <taxon>Gammaproteobacteria</taxon>
        <taxon>Oceanospirillales</taxon>
        <taxon>Oceanospirillaceae</taxon>
        <taxon>Amphritea</taxon>
    </lineage>
</organism>
<keyword evidence="3" id="KW-0547">Nucleotide-binding</keyword>
<evidence type="ECO:0000256" key="5">
    <source>
        <dbReference type="ARBA" id="ARBA00052794"/>
    </source>
</evidence>
<dbReference type="Gene3D" id="3.30.930.10">
    <property type="entry name" value="Bira Bifunctional Protein, Domain 2"/>
    <property type="match status" value="1"/>
</dbReference>
<evidence type="ECO:0000256" key="1">
    <source>
        <dbReference type="ARBA" id="ARBA00011738"/>
    </source>
</evidence>